<comment type="caution">
    <text evidence="1">The sequence shown here is derived from an EMBL/GenBank/DDBJ whole genome shotgun (WGS) entry which is preliminary data.</text>
</comment>
<dbReference type="AlphaFoldDB" id="A0A8T2VF74"/>
<evidence type="ECO:0000313" key="2">
    <source>
        <dbReference type="Proteomes" id="UP000825935"/>
    </source>
</evidence>
<keyword evidence="2" id="KW-1185">Reference proteome</keyword>
<sequence length="102" mass="11179">MKTLADSIASHSHALSSALSLSSHSHVLSSDLSLSQVPPKLSLSLSPLTPSPTREHNVLWRCVCCRLYCETQIPRALAYARDDLCPWISAFTSGLRSHGHRL</sequence>
<protein>
    <submittedName>
        <fullName evidence="1">Uncharacterized protein</fullName>
    </submittedName>
</protein>
<accession>A0A8T2VF74</accession>
<proteinExistence type="predicted"/>
<gene>
    <name evidence="1" type="ORF">KP509_01G091700</name>
</gene>
<dbReference type="Proteomes" id="UP000825935">
    <property type="component" value="Chromosome 1"/>
</dbReference>
<dbReference type="EMBL" id="CM035406">
    <property type="protein sequence ID" value="KAH7447111.1"/>
    <property type="molecule type" value="Genomic_DNA"/>
</dbReference>
<evidence type="ECO:0000313" key="1">
    <source>
        <dbReference type="EMBL" id="KAH7447111.1"/>
    </source>
</evidence>
<reference evidence="1" key="1">
    <citation type="submission" date="2021-08" db="EMBL/GenBank/DDBJ databases">
        <title>WGS assembly of Ceratopteris richardii.</title>
        <authorList>
            <person name="Marchant D.B."/>
            <person name="Chen G."/>
            <person name="Jenkins J."/>
            <person name="Shu S."/>
            <person name="Leebens-Mack J."/>
            <person name="Grimwood J."/>
            <person name="Schmutz J."/>
            <person name="Soltis P."/>
            <person name="Soltis D."/>
            <person name="Chen Z.-H."/>
        </authorList>
    </citation>
    <scope>NUCLEOTIDE SEQUENCE</scope>
    <source>
        <strain evidence="1">Whitten #5841</strain>
        <tissue evidence="1">Leaf</tissue>
    </source>
</reference>
<organism evidence="1 2">
    <name type="scientific">Ceratopteris richardii</name>
    <name type="common">Triangle waterfern</name>
    <dbReference type="NCBI Taxonomy" id="49495"/>
    <lineage>
        <taxon>Eukaryota</taxon>
        <taxon>Viridiplantae</taxon>
        <taxon>Streptophyta</taxon>
        <taxon>Embryophyta</taxon>
        <taxon>Tracheophyta</taxon>
        <taxon>Polypodiopsida</taxon>
        <taxon>Polypodiidae</taxon>
        <taxon>Polypodiales</taxon>
        <taxon>Pteridineae</taxon>
        <taxon>Pteridaceae</taxon>
        <taxon>Parkerioideae</taxon>
        <taxon>Ceratopteris</taxon>
    </lineage>
</organism>
<name>A0A8T2VF74_CERRI</name>